<proteinExistence type="predicted"/>
<protein>
    <submittedName>
        <fullName evidence="2">Uncharacterized protein</fullName>
    </submittedName>
</protein>
<accession>A0A369WSU1</accession>
<keyword evidence="1" id="KW-0472">Membrane</keyword>
<feature type="transmembrane region" description="Helical" evidence="1">
    <location>
        <begin position="40"/>
        <end position="60"/>
    </location>
</feature>
<sequence>MVVSRQRQQASVTGSQLVCIGLVVVILDLLFFLANNSEPFTRIHWFLSGLGLAMMLTGVLSEQRTLSRLTNS</sequence>
<evidence type="ECO:0000313" key="3">
    <source>
        <dbReference type="Proteomes" id="UP000253769"/>
    </source>
</evidence>
<keyword evidence="1" id="KW-0812">Transmembrane</keyword>
<keyword evidence="3" id="KW-1185">Reference proteome</keyword>
<comment type="caution">
    <text evidence="2">The sequence shown here is derived from an EMBL/GenBank/DDBJ whole genome shotgun (WGS) entry which is preliminary data.</text>
</comment>
<reference evidence="2 3" key="1">
    <citation type="submission" date="2018-07" db="EMBL/GenBank/DDBJ databases">
        <title>Motiliproteus coralliicola sp. nov., a bacterium isolated from Coral.</title>
        <authorList>
            <person name="Wang G."/>
        </authorList>
    </citation>
    <scope>NUCLEOTIDE SEQUENCE [LARGE SCALE GENOMIC DNA]</scope>
    <source>
        <strain evidence="2 3">C34</strain>
    </source>
</reference>
<keyword evidence="1" id="KW-1133">Transmembrane helix</keyword>
<dbReference type="Proteomes" id="UP000253769">
    <property type="component" value="Unassembled WGS sequence"/>
</dbReference>
<evidence type="ECO:0000313" key="2">
    <source>
        <dbReference type="EMBL" id="RDE24641.1"/>
    </source>
</evidence>
<name>A0A369WSU1_9GAMM</name>
<dbReference type="EMBL" id="QQOH01000001">
    <property type="protein sequence ID" value="RDE24641.1"/>
    <property type="molecule type" value="Genomic_DNA"/>
</dbReference>
<organism evidence="2 3">
    <name type="scientific">Motiliproteus coralliicola</name>
    <dbReference type="NCBI Taxonomy" id="2283196"/>
    <lineage>
        <taxon>Bacteria</taxon>
        <taxon>Pseudomonadati</taxon>
        <taxon>Pseudomonadota</taxon>
        <taxon>Gammaproteobacteria</taxon>
        <taxon>Oceanospirillales</taxon>
        <taxon>Oceanospirillaceae</taxon>
        <taxon>Motiliproteus</taxon>
    </lineage>
</organism>
<feature type="transmembrane region" description="Helical" evidence="1">
    <location>
        <begin position="12"/>
        <end position="34"/>
    </location>
</feature>
<evidence type="ECO:0000256" key="1">
    <source>
        <dbReference type="SAM" id="Phobius"/>
    </source>
</evidence>
<gene>
    <name evidence="2" type="ORF">DV711_03370</name>
</gene>
<dbReference type="AlphaFoldDB" id="A0A369WSU1"/>